<evidence type="ECO:0000256" key="3">
    <source>
        <dbReference type="ARBA" id="ARBA00023163"/>
    </source>
</evidence>
<dbReference type="EMBL" id="JBJQOH010000001">
    <property type="protein sequence ID" value="KAL3701897.1"/>
    <property type="molecule type" value="Genomic_DNA"/>
</dbReference>
<evidence type="ECO:0000313" key="8">
    <source>
        <dbReference type="EMBL" id="KAL3701897.1"/>
    </source>
</evidence>
<evidence type="ECO:0000313" key="9">
    <source>
        <dbReference type="Proteomes" id="UP001633002"/>
    </source>
</evidence>
<comment type="subcellular location">
    <subcellularLocation>
        <location evidence="1">Nucleus</location>
    </subcellularLocation>
</comment>
<evidence type="ECO:0000256" key="5">
    <source>
        <dbReference type="SAM" id="Coils"/>
    </source>
</evidence>
<evidence type="ECO:0000256" key="2">
    <source>
        <dbReference type="ARBA" id="ARBA00023015"/>
    </source>
</evidence>
<name>A0ABD3IE15_9MARC</name>
<feature type="compositionally biased region" description="Acidic residues" evidence="6">
    <location>
        <begin position="231"/>
        <end position="242"/>
    </location>
</feature>
<keyword evidence="2" id="KW-0805">Transcription regulation</keyword>
<dbReference type="InterPro" id="IPR004343">
    <property type="entry name" value="Plus-3_dom"/>
</dbReference>
<feature type="coiled-coil region" evidence="5">
    <location>
        <begin position="439"/>
        <end position="466"/>
    </location>
</feature>
<feature type="compositionally biased region" description="Basic and acidic residues" evidence="6">
    <location>
        <begin position="170"/>
        <end position="217"/>
    </location>
</feature>
<keyword evidence="3" id="KW-0804">Transcription</keyword>
<feature type="compositionally biased region" description="Basic and acidic residues" evidence="6">
    <location>
        <begin position="121"/>
        <end position="143"/>
    </location>
</feature>
<dbReference type="AlphaFoldDB" id="A0ABD3IE15"/>
<dbReference type="PROSITE" id="PS51360">
    <property type="entry name" value="PLUS3"/>
    <property type="match status" value="1"/>
</dbReference>
<organism evidence="8 9">
    <name type="scientific">Riccia sorocarpa</name>
    <dbReference type="NCBI Taxonomy" id="122646"/>
    <lineage>
        <taxon>Eukaryota</taxon>
        <taxon>Viridiplantae</taxon>
        <taxon>Streptophyta</taxon>
        <taxon>Embryophyta</taxon>
        <taxon>Marchantiophyta</taxon>
        <taxon>Marchantiopsida</taxon>
        <taxon>Marchantiidae</taxon>
        <taxon>Marchantiales</taxon>
        <taxon>Ricciaceae</taxon>
        <taxon>Riccia</taxon>
    </lineage>
</organism>
<protein>
    <recommendedName>
        <fullName evidence="7">Plus3 domain-containing protein</fullName>
    </recommendedName>
</protein>
<evidence type="ECO:0000256" key="4">
    <source>
        <dbReference type="ARBA" id="ARBA00023242"/>
    </source>
</evidence>
<evidence type="ECO:0000259" key="7">
    <source>
        <dbReference type="PROSITE" id="PS51360"/>
    </source>
</evidence>
<dbReference type="Gene3D" id="3.90.70.200">
    <property type="entry name" value="Plus-3 domain"/>
    <property type="match status" value="1"/>
</dbReference>
<feature type="domain" description="Plus3" evidence="7">
    <location>
        <begin position="262"/>
        <end position="398"/>
    </location>
</feature>
<feature type="region of interest" description="Disordered" evidence="6">
    <location>
        <begin position="121"/>
        <end position="262"/>
    </location>
</feature>
<keyword evidence="5" id="KW-0175">Coiled coil</keyword>
<reference evidence="8 9" key="1">
    <citation type="submission" date="2024-09" db="EMBL/GenBank/DDBJ databases">
        <title>Chromosome-scale assembly of Riccia sorocarpa.</title>
        <authorList>
            <person name="Paukszto L."/>
        </authorList>
    </citation>
    <scope>NUCLEOTIDE SEQUENCE [LARGE SCALE GENOMIC DNA]</scope>
    <source>
        <strain evidence="8">LP-2024</strain>
        <tissue evidence="8">Aerial parts of the thallus</tissue>
    </source>
</reference>
<dbReference type="PANTHER" id="PTHR13115">
    <property type="entry name" value="RNA POLYMERASE-ASSOCIATED PROTEIN RTF1 HOMOLOG"/>
    <property type="match status" value="1"/>
</dbReference>
<dbReference type="SMART" id="SM00719">
    <property type="entry name" value="Plus3"/>
    <property type="match status" value="1"/>
</dbReference>
<gene>
    <name evidence="8" type="ORF">R1sor_019919</name>
</gene>
<comment type="caution">
    <text evidence="8">The sequence shown here is derived from an EMBL/GenBank/DDBJ whole genome shotgun (WGS) entry which is preliminary data.</text>
</comment>
<feature type="region of interest" description="Disordered" evidence="6">
    <location>
        <begin position="1"/>
        <end position="105"/>
    </location>
</feature>
<dbReference type="GO" id="GO:0005634">
    <property type="term" value="C:nucleus"/>
    <property type="evidence" value="ECO:0007669"/>
    <property type="project" value="UniProtKB-SubCell"/>
</dbReference>
<dbReference type="InterPro" id="IPR036128">
    <property type="entry name" value="Plus3-like_sf"/>
</dbReference>
<dbReference type="Proteomes" id="UP001633002">
    <property type="component" value="Unassembled WGS sequence"/>
</dbReference>
<keyword evidence="4" id="KW-0539">Nucleus</keyword>
<feature type="compositionally biased region" description="Basic and acidic residues" evidence="6">
    <location>
        <begin position="59"/>
        <end position="69"/>
    </location>
</feature>
<dbReference type="FunFam" id="3.90.70.200:FF:000003">
    <property type="entry name" value="RNA polymerase-associated protein RTF1"/>
    <property type="match status" value="1"/>
</dbReference>
<proteinExistence type="predicted"/>
<evidence type="ECO:0000256" key="1">
    <source>
        <dbReference type="ARBA" id="ARBA00004123"/>
    </source>
</evidence>
<keyword evidence="9" id="KW-1185">Reference proteome</keyword>
<evidence type="ECO:0000256" key="6">
    <source>
        <dbReference type="SAM" id="MobiDB-lite"/>
    </source>
</evidence>
<dbReference type="Pfam" id="PF03126">
    <property type="entry name" value="Plus-3"/>
    <property type="match status" value="1"/>
</dbReference>
<accession>A0ABD3IE15</accession>
<sequence>MADSLDDMLLEAAGRSKGGHTDNKGGSSSRPAKRRGHNSSSDDRSGGSENDFDDDDEYERGGSSRKGEGSKMPLKKRFDSADKDGEEGERDGYESDISFGSDLYKDEEDRARLAAMTELDRELILHDRAEARDNHKMRKDAGARHNQSQSKPVKSRERDVGPPSSRIRSSFRESSTRTSKENALHELVQRRQRAQDPDSQRKRDTSTSASREKDRRTSSRKARNRSYSESDYSDDDEDSSREDDDRSLAGSDDDDVRKGEPDADWQDIKSITIRRSRLHKWFMEPFFEDVIVGCYVRIGIGVSSSGQSIYRVCLVKNVDATAIEKQYKFENRMTHKYLNCVWGDESSAARWQMVRASDQPPTEKEILELFREIERCGGKKPSKADVQDKKEAIAKVNTFVYSAATVKQMLQEKKNATSRPSNIALEKDRIVKELAAAESKGDNHEIERLQTRMKELEDLSSQVKSKDAKALALAEMNRRNKYENFKNASELKPVNTDAKAGEAGYDPFSRRWTRSQNYYKTDGPKDQSAADGTEEQVGLKETVIPSEAAKNVKLPNGVAQTKTFELHDFDIDFSLEPLQRYMGAQGALKAYMARKQKLEASVGGQVDGKRGVTSSYRILLARILEACPREVPVLGGKSQQSFGRLKQKVGMVTSLFLPIVERVLRKPGYWSFGSPGLRSRRIYERRADWIDLTPPLIGVHVYKLGVTGSGVRT</sequence>
<dbReference type="SUPFAM" id="SSF159042">
    <property type="entry name" value="Plus3-like"/>
    <property type="match status" value="1"/>
</dbReference>
<dbReference type="PANTHER" id="PTHR13115:SF8">
    <property type="entry name" value="RNA POLYMERASE-ASSOCIATED PROTEIN RTF1 HOMOLOG"/>
    <property type="match status" value="1"/>
</dbReference>